<dbReference type="PROSITE" id="PS50157">
    <property type="entry name" value="ZINC_FINGER_C2H2_2"/>
    <property type="match status" value="3"/>
</dbReference>
<evidence type="ECO:0000313" key="12">
    <source>
        <dbReference type="Proteomes" id="UP000077315"/>
    </source>
</evidence>
<evidence type="ECO:0000256" key="3">
    <source>
        <dbReference type="ARBA" id="ARBA00022737"/>
    </source>
</evidence>
<feature type="compositionally biased region" description="Polar residues" evidence="9">
    <location>
        <begin position="305"/>
        <end position="317"/>
    </location>
</feature>
<organism evidence="11 12">
    <name type="scientific">Phycomyces blakesleeanus (strain ATCC 8743b / DSM 1359 / FGSC 10004 / NBRC 33097 / NRRL 1555)</name>
    <dbReference type="NCBI Taxonomy" id="763407"/>
    <lineage>
        <taxon>Eukaryota</taxon>
        <taxon>Fungi</taxon>
        <taxon>Fungi incertae sedis</taxon>
        <taxon>Mucoromycota</taxon>
        <taxon>Mucoromycotina</taxon>
        <taxon>Mucoromycetes</taxon>
        <taxon>Mucorales</taxon>
        <taxon>Phycomycetaceae</taxon>
        <taxon>Phycomyces</taxon>
    </lineage>
</organism>
<dbReference type="Pfam" id="PF00096">
    <property type="entry name" value="zf-C2H2"/>
    <property type="match status" value="1"/>
</dbReference>
<name>A0A167QLS0_PHYB8</name>
<dbReference type="GO" id="GO:0005634">
    <property type="term" value="C:nucleus"/>
    <property type="evidence" value="ECO:0007669"/>
    <property type="project" value="UniProtKB-SubCell"/>
</dbReference>
<dbReference type="GO" id="GO:0000978">
    <property type="term" value="F:RNA polymerase II cis-regulatory region sequence-specific DNA binding"/>
    <property type="evidence" value="ECO:0007669"/>
    <property type="project" value="TreeGrafter"/>
</dbReference>
<dbReference type="PANTHER" id="PTHR45718:SF4">
    <property type="entry name" value="TRANSCRIPTIONAL ACTIVATOR CUBITUS INTERRUPTUS"/>
    <property type="match status" value="1"/>
</dbReference>
<dbReference type="InParanoid" id="A0A167QLS0"/>
<evidence type="ECO:0000256" key="9">
    <source>
        <dbReference type="SAM" id="MobiDB-lite"/>
    </source>
</evidence>
<dbReference type="FunFam" id="3.30.160.60:FF:002343">
    <property type="entry name" value="Zinc finger protein 33A"/>
    <property type="match status" value="1"/>
</dbReference>
<keyword evidence="12" id="KW-1185">Reference proteome</keyword>
<dbReference type="SUPFAM" id="SSF57667">
    <property type="entry name" value="beta-beta-alpha zinc fingers"/>
    <property type="match status" value="3"/>
</dbReference>
<dbReference type="VEuPathDB" id="FungiDB:PHYBLDRAFT_58937"/>
<evidence type="ECO:0000256" key="1">
    <source>
        <dbReference type="ARBA" id="ARBA00004123"/>
    </source>
</evidence>
<dbReference type="InterPro" id="IPR013087">
    <property type="entry name" value="Znf_C2H2_type"/>
</dbReference>
<dbReference type="PANTHER" id="PTHR45718">
    <property type="entry name" value="TRANSCRIPTIONAL ACTIVATOR CUBITUS INTERRUPTUS"/>
    <property type="match status" value="1"/>
</dbReference>
<evidence type="ECO:0000256" key="2">
    <source>
        <dbReference type="ARBA" id="ARBA00022723"/>
    </source>
</evidence>
<keyword evidence="6" id="KW-0539">Nucleus</keyword>
<feature type="compositionally biased region" description="Low complexity" evidence="9">
    <location>
        <begin position="637"/>
        <end position="647"/>
    </location>
</feature>
<dbReference type="InterPro" id="IPR036236">
    <property type="entry name" value="Znf_C2H2_sf"/>
</dbReference>
<feature type="compositionally biased region" description="Basic residues" evidence="9">
    <location>
        <begin position="340"/>
        <end position="351"/>
    </location>
</feature>
<comment type="subcellular location">
    <subcellularLocation>
        <location evidence="1">Nucleus</location>
    </subcellularLocation>
</comment>
<protein>
    <submittedName>
        <fullName evidence="11">C2H2-type zinc finger transcription factor</fullName>
    </submittedName>
</protein>
<dbReference type="RefSeq" id="XP_018297934.1">
    <property type="nucleotide sequence ID" value="XM_018440407.1"/>
</dbReference>
<accession>A0A167QLS0</accession>
<dbReference type="EMBL" id="KV440972">
    <property type="protein sequence ID" value="OAD79894.1"/>
    <property type="molecule type" value="Genomic_DNA"/>
</dbReference>
<keyword evidence="4 7" id="KW-0863">Zinc-finger</keyword>
<feature type="region of interest" description="Disordered" evidence="9">
    <location>
        <begin position="1"/>
        <end position="24"/>
    </location>
</feature>
<evidence type="ECO:0000256" key="7">
    <source>
        <dbReference type="PROSITE-ProRule" id="PRU00042"/>
    </source>
</evidence>
<keyword evidence="8" id="KW-0175">Coiled coil</keyword>
<dbReference type="OrthoDB" id="654211at2759"/>
<feature type="domain" description="C2H2-type" evidence="10">
    <location>
        <begin position="585"/>
        <end position="609"/>
    </location>
</feature>
<dbReference type="AlphaFoldDB" id="A0A167QLS0"/>
<feature type="region of interest" description="Disordered" evidence="9">
    <location>
        <begin position="305"/>
        <end position="365"/>
    </location>
</feature>
<dbReference type="Pfam" id="PF23561">
    <property type="entry name" value="zf-C2H2_15"/>
    <property type="match status" value="1"/>
</dbReference>
<proteinExistence type="predicted"/>
<feature type="domain" description="C2H2-type" evidence="10">
    <location>
        <begin position="555"/>
        <end position="584"/>
    </location>
</feature>
<dbReference type="SMART" id="SM00355">
    <property type="entry name" value="ZnF_C2H2"/>
    <property type="match status" value="4"/>
</dbReference>
<keyword evidence="3" id="KW-0677">Repeat</keyword>
<dbReference type="GeneID" id="29001313"/>
<feature type="compositionally biased region" description="Low complexity" evidence="9">
    <location>
        <begin position="89"/>
        <end position="100"/>
    </location>
</feature>
<keyword evidence="5" id="KW-0862">Zinc</keyword>
<feature type="coiled-coil region" evidence="8">
    <location>
        <begin position="423"/>
        <end position="489"/>
    </location>
</feature>
<evidence type="ECO:0000256" key="8">
    <source>
        <dbReference type="SAM" id="Coils"/>
    </source>
</evidence>
<feature type="region of interest" description="Disordered" evidence="9">
    <location>
        <begin position="611"/>
        <end position="647"/>
    </location>
</feature>
<dbReference type="Proteomes" id="UP000077315">
    <property type="component" value="Unassembled WGS sequence"/>
</dbReference>
<dbReference type="STRING" id="763407.A0A167QLS0"/>
<evidence type="ECO:0000256" key="6">
    <source>
        <dbReference type="ARBA" id="ARBA00023242"/>
    </source>
</evidence>
<dbReference type="GO" id="GO:0008270">
    <property type="term" value="F:zinc ion binding"/>
    <property type="evidence" value="ECO:0007669"/>
    <property type="project" value="UniProtKB-KW"/>
</dbReference>
<dbReference type="GO" id="GO:0000981">
    <property type="term" value="F:DNA-binding transcription factor activity, RNA polymerase II-specific"/>
    <property type="evidence" value="ECO:0007669"/>
    <property type="project" value="TreeGrafter"/>
</dbReference>
<evidence type="ECO:0000259" key="10">
    <source>
        <dbReference type="PROSITE" id="PS50157"/>
    </source>
</evidence>
<evidence type="ECO:0000256" key="4">
    <source>
        <dbReference type="ARBA" id="ARBA00022771"/>
    </source>
</evidence>
<sequence>MNTTDFAPMTGSGGGRVNNTSPKASYGNQMMPGQQDIFGSEFEGSHMALSHPSVPSQQFNHYVLPLHNPSLTIDHSSPYLKTAIDQANSSTSSTASSSTSHYPKPPAPQHTPMFGLEHGFQQEPAMHITPAPIVKSQASGYEGYPVHLSMDHHHNPNHNHRATGMHPKLGGGGYSPMASFPNLTPMTTGSSEMFDKTNPMYPYMQSEDLILGRSTPTVHFPMDLDYFQSFDGQPMMDMQGNQTIYPSTFAMVPNLIDTSLPPSPHGLGYPDTQALFGSTQAHLIHKDNSIPTVPTHEISQLSLCPSISHQTPSGNSTNNNPNPNPNNNDQSEPQDVSRKSAGRRPLPRRHTVSTPYNAKSKDMPNDIKDINLEIPQAKFRKMLKAKRHRSLGRLELPPSPNLSEFEKRLIECSSPSINSPLSAELELLSHEQLLERVMELEQEKRAVDAMKSAAEDSNEASRMMTDIHTADTDDQADQEEEEEEEEEKRQCLWADCSLELNNLEALINHVKEEHIRSGKALYFCGWKDCSRRQKAFTKRHKMHNHLRTHTGERPFVCVEPDCGKRFSRPDSLTTHAKIHSNIRPYLCGFKECGKAYYHMRSLRKHERSHDITDDRAGGLSGLETSPPRALFGEAMDTTTNSSTTTTSTTTAITATNGVTGVTSNISDGHLHSSSDNISRSESMLLAWPNERETF</sequence>
<dbReference type="Gene3D" id="3.30.160.60">
    <property type="entry name" value="Classic Zinc Finger"/>
    <property type="match status" value="4"/>
</dbReference>
<feature type="region of interest" description="Disordered" evidence="9">
    <location>
        <begin position="85"/>
        <end position="113"/>
    </location>
</feature>
<keyword evidence="2" id="KW-0479">Metal-binding</keyword>
<dbReference type="PROSITE" id="PS00028">
    <property type="entry name" value="ZINC_FINGER_C2H2_1"/>
    <property type="match status" value="2"/>
</dbReference>
<evidence type="ECO:0000313" key="11">
    <source>
        <dbReference type="EMBL" id="OAD79894.1"/>
    </source>
</evidence>
<feature type="compositionally biased region" description="Low complexity" evidence="9">
    <location>
        <begin position="318"/>
        <end position="328"/>
    </location>
</feature>
<reference evidence="12" key="1">
    <citation type="submission" date="2015-06" db="EMBL/GenBank/DDBJ databases">
        <title>Expansion of signal transduction pathways in fungi by whole-genome duplication.</title>
        <authorList>
            <consortium name="DOE Joint Genome Institute"/>
            <person name="Corrochano L.M."/>
            <person name="Kuo A."/>
            <person name="Marcet-Houben M."/>
            <person name="Polaino S."/>
            <person name="Salamov A."/>
            <person name="Villalobos J.M."/>
            <person name="Alvarez M.I."/>
            <person name="Avalos J."/>
            <person name="Benito E.P."/>
            <person name="Benoit I."/>
            <person name="Burger G."/>
            <person name="Camino L.P."/>
            <person name="Canovas D."/>
            <person name="Cerda-Olmedo E."/>
            <person name="Cheng J.-F."/>
            <person name="Dominguez A."/>
            <person name="Elias M."/>
            <person name="Eslava A.P."/>
            <person name="Glaser F."/>
            <person name="Grimwood J."/>
            <person name="Gutierrez G."/>
            <person name="Heitman J."/>
            <person name="Henrissat B."/>
            <person name="Iturriaga E.A."/>
            <person name="Lang B.F."/>
            <person name="Lavin J.L."/>
            <person name="Lee S."/>
            <person name="Li W."/>
            <person name="Lindquist E."/>
            <person name="Lopez-Garcia S."/>
            <person name="Luque E.M."/>
            <person name="Marcos A.T."/>
            <person name="Martin J."/>
            <person name="McCluskey K."/>
            <person name="Medina H.R."/>
            <person name="Miralles-Duran A."/>
            <person name="Miyazaki A."/>
            <person name="Munoz-Torres E."/>
            <person name="Oguiza J.A."/>
            <person name="Ohm R."/>
            <person name="Olmedo M."/>
            <person name="Orejas M."/>
            <person name="Ortiz-Castellanos L."/>
            <person name="Pisabarro A.G."/>
            <person name="Rodriguez-Romero J."/>
            <person name="Ruiz-Herrera J."/>
            <person name="Ruiz-Vazquez R."/>
            <person name="Sanz C."/>
            <person name="Schackwitz W."/>
            <person name="Schmutz J."/>
            <person name="Shahriari M."/>
            <person name="Shelest E."/>
            <person name="Silva-Franco F."/>
            <person name="Soanes D."/>
            <person name="Syed K."/>
            <person name="Tagua V.G."/>
            <person name="Talbot N.J."/>
            <person name="Thon M."/>
            <person name="De vries R.P."/>
            <person name="Wiebenga A."/>
            <person name="Yadav J.S."/>
            <person name="Braun E.L."/>
            <person name="Baker S."/>
            <person name="Garre V."/>
            <person name="Horwitz B."/>
            <person name="Torres-Martinez S."/>
            <person name="Idnurm A."/>
            <person name="Herrera-Estrella A."/>
            <person name="Gabaldon T."/>
            <person name="Grigoriev I.V."/>
        </authorList>
    </citation>
    <scope>NUCLEOTIDE SEQUENCE [LARGE SCALE GENOMIC DNA]</scope>
    <source>
        <strain evidence="12">NRRL 1555(-)</strain>
    </source>
</reference>
<feature type="domain" description="C2H2-type" evidence="10">
    <location>
        <begin position="527"/>
        <end position="554"/>
    </location>
</feature>
<evidence type="ECO:0000256" key="5">
    <source>
        <dbReference type="ARBA" id="ARBA00022833"/>
    </source>
</evidence>
<dbReference type="InterPro" id="IPR043359">
    <property type="entry name" value="GLI-like"/>
</dbReference>
<gene>
    <name evidence="11" type="ORF">PHYBLDRAFT_58937</name>
</gene>
<dbReference type="InterPro" id="IPR056436">
    <property type="entry name" value="Znf-C2H2_ZIC1-5/GLI1-3-like"/>
</dbReference>